<dbReference type="InterPro" id="IPR004675">
    <property type="entry name" value="AhpD_core"/>
</dbReference>
<dbReference type="RefSeq" id="WP_149852781.1">
    <property type="nucleotide sequence ID" value="NZ_VUOB01000054.1"/>
</dbReference>
<dbReference type="NCBIfam" id="TIGR00778">
    <property type="entry name" value="ahpD_dom"/>
    <property type="match status" value="1"/>
</dbReference>
<dbReference type="OrthoDB" id="3342615at2"/>
<gene>
    <name evidence="2" type="ORF">F0L68_27850</name>
</gene>
<feature type="domain" description="Carboxymuconolactone decarboxylase-like" evidence="1">
    <location>
        <begin position="45"/>
        <end position="119"/>
    </location>
</feature>
<accession>A0A5B2WYJ6</accession>
<dbReference type="GO" id="GO:0003677">
    <property type="term" value="F:DNA binding"/>
    <property type="evidence" value="ECO:0007669"/>
    <property type="project" value="UniProtKB-KW"/>
</dbReference>
<comment type="caution">
    <text evidence="2">The sequence shown here is derived from an EMBL/GenBank/DDBJ whole genome shotgun (WGS) entry which is preliminary data.</text>
</comment>
<keyword evidence="2" id="KW-0238">DNA-binding</keyword>
<evidence type="ECO:0000313" key="2">
    <source>
        <dbReference type="EMBL" id="KAA2255994.1"/>
    </source>
</evidence>
<dbReference type="SUPFAM" id="SSF69118">
    <property type="entry name" value="AhpD-like"/>
    <property type="match status" value="1"/>
</dbReference>
<dbReference type="GO" id="GO:0051920">
    <property type="term" value="F:peroxiredoxin activity"/>
    <property type="evidence" value="ECO:0007669"/>
    <property type="project" value="InterPro"/>
</dbReference>
<dbReference type="EMBL" id="VUOB01000054">
    <property type="protein sequence ID" value="KAA2255994.1"/>
    <property type="molecule type" value="Genomic_DNA"/>
</dbReference>
<evidence type="ECO:0000259" key="1">
    <source>
        <dbReference type="Pfam" id="PF02627"/>
    </source>
</evidence>
<protein>
    <submittedName>
        <fullName evidence="2">DNA-binding protein</fullName>
    </submittedName>
</protein>
<dbReference type="AlphaFoldDB" id="A0A5B2WYJ6"/>
<evidence type="ECO:0000313" key="3">
    <source>
        <dbReference type="Proteomes" id="UP000323454"/>
    </source>
</evidence>
<organism evidence="2 3">
    <name type="scientific">Solihabitans fulvus</name>
    <dbReference type="NCBI Taxonomy" id="1892852"/>
    <lineage>
        <taxon>Bacteria</taxon>
        <taxon>Bacillati</taxon>
        <taxon>Actinomycetota</taxon>
        <taxon>Actinomycetes</taxon>
        <taxon>Pseudonocardiales</taxon>
        <taxon>Pseudonocardiaceae</taxon>
        <taxon>Solihabitans</taxon>
    </lineage>
</organism>
<dbReference type="Pfam" id="PF02627">
    <property type="entry name" value="CMD"/>
    <property type="match status" value="1"/>
</dbReference>
<keyword evidence="3" id="KW-1185">Reference proteome</keyword>
<dbReference type="InterPro" id="IPR029032">
    <property type="entry name" value="AhpD-like"/>
</dbReference>
<reference evidence="2 3" key="1">
    <citation type="submission" date="2019-09" db="EMBL/GenBank/DDBJ databases">
        <title>Goodfellowia gen. nov., a new genus of the Pseudonocardineae related to Actinoalloteichus, containing Goodfellowia coeruleoviolacea gen. nov., comb. nov. gen. nov., comb. nov.</title>
        <authorList>
            <person name="Labeda D."/>
        </authorList>
    </citation>
    <scope>NUCLEOTIDE SEQUENCE [LARGE SCALE GENOMIC DNA]</scope>
    <source>
        <strain evidence="2 3">AN110305</strain>
    </source>
</reference>
<dbReference type="InterPro" id="IPR003779">
    <property type="entry name" value="CMD-like"/>
</dbReference>
<proteinExistence type="predicted"/>
<name>A0A5B2WYJ6_9PSEU</name>
<reference evidence="2 3" key="2">
    <citation type="submission" date="2019-09" db="EMBL/GenBank/DDBJ databases">
        <authorList>
            <person name="Jin C."/>
        </authorList>
    </citation>
    <scope>NUCLEOTIDE SEQUENCE [LARGE SCALE GENOMIC DNA]</scope>
    <source>
        <strain evidence="2 3">AN110305</strain>
    </source>
</reference>
<dbReference type="Gene3D" id="1.20.1290.10">
    <property type="entry name" value="AhpD-like"/>
    <property type="match status" value="1"/>
</dbReference>
<dbReference type="Proteomes" id="UP000323454">
    <property type="component" value="Unassembled WGS sequence"/>
</dbReference>
<sequence length="358" mass="37392">MSIRYIAAVPRRRATGRVAEVYAQSSADFGQPAFQMLSPAPEVHAAAWALLRESELVGRAPRVAKEAVAVAVSAANGCRFCLDAHAILVHATGEHELAEDLLHGRTPADPALAGLVAWAKATDPPGALPFPVDLAPEYLGTVLSTHFTNRMFSTLTTETLLPGNLQRSRSVRRVAGRTLAGAVNRTLSAGDSLPLLAELPSGAEPAWAAGTAIGTAYAALLAASARGGTLLGEDATAAVAGAVAEWDGADPPHGFALAQGLLRWLVPADRPAARLAMLAALAPGRLTDADVAAWRTKDHTDADLVRLLAFGAMTAVLRIEELITDHFAVGRPDEVPAARPVTPSVIPALSPQRVTTRR</sequence>